<keyword evidence="3" id="KW-1185">Reference proteome</keyword>
<dbReference type="Gene3D" id="2.170.16.10">
    <property type="entry name" value="Hedgehog/Intein (Hint) domain"/>
    <property type="match status" value="1"/>
</dbReference>
<evidence type="ECO:0000259" key="1">
    <source>
        <dbReference type="Pfam" id="PF14410"/>
    </source>
</evidence>
<dbReference type="EMBL" id="UFUW01000001">
    <property type="protein sequence ID" value="SUX24820.1"/>
    <property type="molecule type" value="Genomic_DNA"/>
</dbReference>
<dbReference type="SUPFAM" id="SSF51294">
    <property type="entry name" value="Hedgehog/intein (Hint) domain"/>
    <property type="match status" value="1"/>
</dbReference>
<proteinExistence type="predicted"/>
<dbReference type="RefSeq" id="WP_115612237.1">
    <property type="nucleotide sequence ID" value="NZ_JBHLZC010000001.1"/>
</dbReference>
<dbReference type="Proteomes" id="UP000254572">
    <property type="component" value="Unassembled WGS sequence"/>
</dbReference>
<gene>
    <name evidence="2" type="ORF">NCTC13294_02080</name>
</gene>
<accession>A0A381ED02</accession>
<dbReference type="InterPro" id="IPR026835">
    <property type="entry name" value="YqcG_C"/>
</dbReference>
<dbReference type="Pfam" id="PF14410">
    <property type="entry name" value="GH-E"/>
    <property type="match status" value="1"/>
</dbReference>
<dbReference type="AlphaFoldDB" id="A0A381ED02"/>
<dbReference type="OrthoDB" id="5815268at2"/>
<dbReference type="Pfam" id="PF07591">
    <property type="entry name" value="PT-HINT"/>
    <property type="match status" value="1"/>
</dbReference>
<name>A0A381ED02_9GAMM</name>
<organism evidence="2 3">
    <name type="scientific">Cardiobacterium valvarum</name>
    <dbReference type="NCBI Taxonomy" id="194702"/>
    <lineage>
        <taxon>Bacteria</taxon>
        <taxon>Pseudomonadati</taxon>
        <taxon>Pseudomonadota</taxon>
        <taxon>Gammaproteobacteria</taxon>
        <taxon>Cardiobacteriales</taxon>
        <taxon>Cardiobacteriaceae</taxon>
        <taxon>Cardiobacterium</taxon>
    </lineage>
</organism>
<reference evidence="2 3" key="1">
    <citation type="submission" date="2018-06" db="EMBL/GenBank/DDBJ databases">
        <authorList>
            <consortium name="Pathogen Informatics"/>
            <person name="Doyle S."/>
        </authorList>
    </citation>
    <scope>NUCLEOTIDE SEQUENCE [LARGE SCALE GENOMIC DNA]</scope>
    <source>
        <strain evidence="2 3">NCTC13294</strain>
    </source>
</reference>
<evidence type="ECO:0000313" key="2">
    <source>
        <dbReference type="EMBL" id="SUX24820.1"/>
    </source>
</evidence>
<feature type="domain" description="Toxin YqcG C-terminal" evidence="1">
    <location>
        <begin position="272"/>
        <end position="327"/>
    </location>
</feature>
<sequence length="352" mass="40648">MYSKLFIKIDRDARLNLLEFKTCLCWPSWHNSKRCCVVADQNGKQQTIVSDSKHPYFAQYGDDPTPPAPSAGKPYHGDIKNAYWVNAADLEAGHKLLDDHNHWQTVVSVTVKKEPLNSYNLEVDTDHTYFIRGLQGDRGIWVHNKDCWNQLPANATMDKVGGQEVYRFTDRNRTVMVVKNDKWTPGGKEAKYYEVNIDNGRAVIANANKPDLYHSVGKQAKNDKGQFIVDPNNPRQYTGYDRPKLNAKTQEEIYKNYKPLPNGDYWDIKNNKLIEAPIDIGHGYGLEHRRLALAAEEVGLTQQEFNKFVNSHPEYFRLENAPRNRGHFDEKPGIDEIEKIVRDMKKFIKQNR</sequence>
<evidence type="ECO:0000313" key="3">
    <source>
        <dbReference type="Proteomes" id="UP000254572"/>
    </source>
</evidence>
<protein>
    <submittedName>
        <fullName evidence="2">Protein of uncharacterized function (DUF1557)</fullName>
    </submittedName>
</protein>
<dbReference type="InterPro" id="IPR036844">
    <property type="entry name" value="Hint_dom_sf"/>
</dbReference>